<name>A0A168QKE8_9BACL</name>
<accession>A0A168QKE8</accession>
<dbReference type="SMART" id="SM00283">
    <property type="entry name" value="MA"/>
    <property type="match status" value="1"/>
</dbReference>
<keyword evidence="3" id="KW-0175">Coiled coil</keyword>
<dbReference type="Gene3D" id="1.10.287.950">
    <property type="entry name" value="Methyl-accepting chemotaxis protein"/>
    <property type="match status" value="1"/>
</dbReference>
<evidence type="ECO:0000313" key="5">
    <source>
        <dbReference type="EMBL" id="OAB47881.1"/>
    </source>
</evidence>
<dbReference type="SUPFAM" id="SSF58104">
    <property type="entry name" value="Methyl-accepting chemotaxis protein (MCP) signaling domain"/>
    <property type="match status" value="1"/>
</dbReference>
<dbReference type="PANTHER" id="PTHR32089">
    <property type="entry name" value="METHYL-ACCEPTING CHEMOTAXIS PROTEIN MCPB"/>
    <property type="match status" value="1"/>
</dbReference>
<gene>
    <name evidence="5" type="ORF">PBAT_03125</name>
</gene>
<dbReference type="AlphaFoldDB" id="A0A168QKE8"/>
<evidence type="ECO:0000313" key="6">
    <source>
        <dbReference type="Proteomes" id="UP000077355"/>
    </source>
</evidence>
<keyword evidence="6" id="KW-1185">Reference proteome</keyword>
<dbReference type="GO" id="GO:0020037">
    <property type="term" value="F:heme binding"/>
    <property type="evidence" value="ECO:0007669"/>
    <property type="project" value="InterPro"/>
</dbReference>
<sequence>MIQVTESRKRQLDYTGITEADLQFLSEQKEHFKAITDIVVDDLYDRILQQPELVAIINKHSSIEALKKTQRWYFMTMVEGTIDMEFIEKRLFIGKVHSRIGLTTNWYLGTYMTYLNLSIENLKEVAPENWMTILLSLSKMFNFDSQLVLESYEQDEKKKVEELSEERQDTLIKINKAVQELVTMMVELSGSSQSIAETATNTADLQDQAYGKVNLLRSKIGEIAVVGDLLQQVSDQTHLLGLNAAIEAAHAKEFGRGFGVVADEIRKLALHSKESLKEIKFTLNEISKVLQEVMKDSERTTLLAREQAASSQELTAFVSMIESVTEQLENIK</sequence>
<dbReference type="EMBL" id="LVJI01000002">
    <property type="protein sequence ID" value="OAB47881.1"/>
    <property type="molecule type" value="Genomic_DNA"/>
</dbReference>
<dbReference type="CDD" id="cd01068">
    <property type="entry name" value="globin_sensor"/>
    <property type="match status" value="1"/>
</dbReference>
<dbReference type="Proteomes" id="UP000077355">
    <property type="component" value="Unassembled WGS sequence"/>
</dbReference>
<evidence type="ECO:0000256" key="2">
    <source>
        <dbReference type="PROSITE-ProRule" id="PRU00284"/>
    </source>
</evidence>
<dbReference type="InterPro" id="IPR044398">
    <property type="entry name" value="Globin-sensor_dom"/>
</dbReference>
<keyword evidence="1 2" id="KW-0807">Transducer</keyword>
<dbReference type="PROSITE" id="PS50111">
    <property type="entry name" value="CHEMOTAXIS_TRANSDUC_2"/>
    <property type="match status" value="1"/>
</dbReference>
<evidence type="ECO:0000256" key="3">
    <source>
        <dbReference type="SAM" id="Coils"/>
    </source>
</evidence>
<feature type="domain" description="Methyl-accepting transducer" evidence="4">
    <location>
        <begin position="165"/>
        <end position="332"/>
    </location>
</feature>
<evidence type="ECO:0000256" key="1">
    <source>
        <dbReference type="ARBA" id="ARBA00023224"/>
    </source>
</evidence>
<reference evidence="5 6" key="1">
    <citation type="submission" date="2016-03" db="EMBL/GenBank/DDBJ databases">
        <title>Draft genome sequence of Paenibacillus antarcticus CECT 5836.</title>
        <authorList>
            <person name="Shin S.-K."/>
            <person name="Yi H."/>
        </authorList>
    </citation>
    <scope>NUCLEOTIDE SEQUENCE [LARGE SCALE GENOMIC DNA]</scope>
    <source>
        <strain evidence="5 6">CECT 5836</strain>
    </source>
</reference>
<protein>
    <submittedName>
        <fullName evidence="5">Chemotaxis protein</fullName>
    </submittedName>
</protein>
<feature type="coiled-coil region" evidence="3">
    <location>
        <begin position="149"/>
        <end position="180"/>
    </location>
</feature>
<dbReference type="GO" id="GO:0016020">
    <property type="term" value="C:membrane"/>
    <property type="evidence" value="ECO:0007669"/>
    <property type="project" value="InterPro"/>
</dbReference>
<organism evidence="5 6">
    <name type="scientific">Paenibacillus antarcticus</name>
    <dbReference type="NCBI Taxonomy" id="253703"/>
    <lineage>
        <taxon>Bacteria</taxon>
        <taxon>Bacillati</taxon>
        <taxon>Bacillota</taxon>
        <taxon>Bacilli</taxon>
        <taxon>Bacillales</taxon>
        <taxon>Paenibacillaceae</taxon>
        <taxon>Paenibacillus</taxon>
    </lineage>
</organism>
<dbReference type="InterPro" id="IPR012292">
    <property type="entry name" value="Globin/Proto"/>
</dbReference>
<dbReference type="PANTHER" id="PTHR32089:SF112">
    <property type="entry name" value="LYSOZYME-LIKE PROTEIN-RELATED"/>
    <property type="match status" value="1"/>
</dbReference>
<dbReference type="Gene3D" id="1.10.490.10">
    <property type="entry name" value="Globins"/>
    <property type="match status" value="1"/>
</dbReference>
<dbReference type="InterPro" id="IPR009050">
    <property type="entry name" value="Globin-like_sf"/>
</dbReference>
<dbReference type="GO" id="GO:0007165">
    <property type="term" value="P:signal transduction"/>
    <property type="evidence" value="ECO:0007669"/>
    <property type="project" value="UniProtKB-KW"/>
</dbReference>
<dbReference type="OrthoDB" id="266313at2"/>
<dbReference type="GO" id="GO:0019825">
    <property type="term" value="F:oxygen binding"/>
    <property type="evidence" value="ECO:0007669"/>
    <property type="project" value="InterPro"/>
</dbReference>
<dbReference type="Pfam" id="PF11563">
    <property type="entry name" value="Protoglobin"/>
    <property type="match status" value="1"/>
</dbReference>
<evidence type="ECO:0000259" key="4">
    <source>
        <dbReference type="PROSITE" id="PS50111"/>
    </source>
</evidence>
<comment type="caution">
    <text evidence="5">The sequence shown here is derived from an EMBL/GenBank/DDBJ whole genome shotgun (WGS) entry which is preliminary data.</text>
</comment>
<dbReference type="RefSeq" id="WP_068646460.1">
    <property type="nucleotide sequence ID" value="NZ_CP043611.1"/>
</dbReference>
<dbReference type="SUPFAM" id="SSF46458">
    <property type="entry name" value="Globin-like"/>
    <property type="match status" value="1"/>
</dbReference>
<dbReference type="Pfam" id="PF00015">
    <property type="entry name" value="MCPsignal"/>
    <property type="match status" value="1"/>
</dbReference>
<dbReference type="InterPro" id="IPR004089">
    <property type="entry name" value="MCPsignal_dom"/>
</dbReference>
<dbReference type="InterPro" id="IPR039379">
    <property type="entry name" value="Protoglobin_sensor_dom"/>
</dbReference>
<proteinExistence type="predicted"/>